<protein>
    <submittedName>
        <fullName evidence="8">Efflux RND transporter periplasmic adaptor subunit</fullName>
    </submittedName>
</protein>
<feature type="domain" description="Multidrug resistance protein MdtA-like beta-barrel" evidence="6">
    <location>
        <begin position="211"/>
        <end position="301"/>
    </location>
</feature>
<dbReference type="Pfam" id="PF25967">
    <property type="entry name" value="RND-MFP_C"/>
    <property type="match status" value="1"/>
</dbReference>
<evidence type="ECO:0000256" key="3">
    <source>
        <dbReference type="SAM" id="MobiDB-lite"/>
    </source>
</evidence>
<dbReference type="InterPro" id="IPR058625">
    <property type="entry name" value="MdtA-like_BSH"/>
</dbReference>
<dbReference type="PANTHER" id="PTHR30158">
    <property type="entry name" value="ACRA/E-RELATED COMPONENT OF DRUG EFFLUX TRANSPORTER"/>
    <property type="match status" value="1"/>
</dbReference>
<feature type="domain" description="Multidrug resistance protein MdtA-like alpha-helical hairpin" evidence="4">
    <location>
        <begin position="106"/>
        <end position="176"/>
    </location>
</feature>
<evidence type="ECO:0000259" key="5">
    <source>
        <dbReference type="Pfam" id="PF25917"/>
    </source>
</evidence>
<dbReference type="EMBL" id="CP116967">
    <property type="protein sequence ID" value="WNM60163.1"/>
    <property type="molecule type" value="Genomic_DNA"/>
</dbReference>
<evidence type="ECO:0000259" key="6">
    <source>
        <dbReference type="Pfam" id="PF25944"/>
    </source>
</evidence>
<proteinExistence type="inferred from homology"/>
<dbReference type="PROSITE" id="PS51257">
    <property type="entry name" value="PROKAR_LIPOPROTEIN"/>
    <property type="match status" value="1"/>
</dbReference>
<dbReference type="GO" id="GO:0022857">
    <property type="term" value="F:transmembrane transporter activity"/>
    <property type="evidence" value="ECO:0007669"/>
    <property type="project" value="InterPro"/>
</dbReference>
<sequence length="399" mass="43354">MRVHTPHTHFRKGSKLLLCLMLAMTSGCDRPEAESTATPPEVLVAEVIQKDVPIYGEWVGTTVGYVDAQIRARIQGYLLSRHYTEGSVVKANDLLFKIDPRPYKATLDQLKAELIRADAAYKKSLLDIKRNTPLAAEGAISQKELDDAIQAGTANRASVASARAKLDNAQLNLDWTSVTSPISGIAGIATAQIGDLIVENTVMTTVSQVDPIKVNFPISEREYLQFADRIAKAGNKAEAQRSNKHTLELVLADGSVYPHKGRAVLADRQVDGKTGTITIVSYFPNPTHLLRPGLFAKVRASIETRVGGLLVPQRAVKELQGTYQVGIIGAENKVAFRNVIPSHRIGSLWLIDEGLKPGEMVIVEGLLKVRDGMEVTPKLTQAETQPGAEGSPEQPDTTQ</sequence>
<dbReference type="NCBIfam" id="TIGR01730">
    <property type="entry name" value="RND_mfp"/>
    <property type="match status" value="1"/>
</dbReference>
<dbReference type="RefSeq" id="WP_312647060.1">
    <property type="nucleotide sequence ID" value="NZ_CP116967.1"/>
</dbReference>
<evidence type="ECO:0000259" key="4">
    <source>
        <dbReference type="Pfam" id="PF25876"/>
    </source>
</evidence>
<comment type="similarity">
    <text evidence="2">Belongs to the membrane fusion protein (MFP) (TC 8.A.1) family.</text>
</comment>
<dbReference type="SUPFAM" id="SSF111369">
    <property type="entry name" value="HlyD-like secretion proteins"/>
    <property type="match status" value="1"/>
</dbReference>
<dbReference type="Pfam" id="PF25917">
    <property type="entry name" value="BSH_RND"/>
    <property type="match status" value="1"/>
</dbReference>
<feature type="region of interest" description="Disordered" evidence="3">
    <location>
        <begin position="377"/>
        <end position="399"/>
    </location>
</feature>
<evidence type="ECO:0000259" key="7">
    <source>
        <dbReference type="Pfam" id="PF25967"/>
    </source>
</evidence>
<feature type="domain" description="Multidrug resistance protein MdtA-like barrel-sandwich hybrid" evidence="5">
    <location>
        <begin position="68"/>
        <end position="201"/>
    </location>
</feature>
<dbReference type="InterPro" id="IPR006143">
    <property type="entry name" value="RND_pump_MFP"/>
</dbReference>
<dbReference type="Proteomes" id="UP001302719">
    <property type="component" value="Chromosome"/>
</dbReference>
<dbReference type="InterPro" id="IPR058627">
    <property type="entry name" value="MdtA-like_C"/>
</dbReference>
<dbReference type="Gene3D" id="2.40.30.170">
    <property type="match status" value="1"/>
</dbReference>
<dbReference type="InterPro" id="IPR058626">
    <property type="entry name" value="MdtA-like_b-barrel"/>
</dbReference>
<dbReference type="InterPro" id="IPR058624">
    <property type="entry name" value="MdtA-like_HH"/>
</dbReference>
<comment type="subcellular location">
    <subcellularLocation>
        <location evidence="1">Cell envelope</location>
    </subcellularLocation>
</comment>
<feature type="domain" description="Multidrug resistance protein MdtA-like C-terminal permuted SH3" evidence="7">
    <location>
        <begin position="309"/>
        <end position="366"/>
    </location>
</feature>
<dbReference type="KEGG" id="nall:PP769_16565"/>
<dbReference type="GO" id="GO:0005886">
    <property type="term" value="C:plasma membrane"/>
    <property type="evidence" value="ECO:0007669"/>
    <property type="project" value="TreeGrafter"/>
</dbReference>
<keyword evidence="9" id="KW-1185">Reference proteome</keyword>
<evidence type="ECO:0000256" key="2">
    <source>
        <dbReference type="ARBA" id="ARBA00009477"/>
    </source>
</evidence>
<organism evidence="8 9">
    <name type="scientific">Candidatus Nitrospira allomarina</name>
    <dbReference type="NCBI Taxonomy" id="3020900"/>
    <lineage>
        <taxon>Bacteria</taxon>
        <taxon>Pseudomonadati</taxon>
        <taxon>Nitrospirota</taxon>
        <taxon>Nitrospiria</taxon>
        <taxon>Nitrospirales</taxon>
        <taxon>Nitrospiraceae</taxon>
        <taxon>Nitrospira</taxon>
    </lineage>
</organism>
<dbReference type="GO" id="GO:0046677">
    <property type="term" value="P:response to antibiotic"/>
    <property type="evidence" value="ECO:0007669"/>
    <property type="project" value="TreeGrafter"/>
</dbReference>
<dbReference type="Pfam" id="PF25944">
    <property type="entry name" value="Beta-barrel_RND"/>
    <property type="match status" value="1"/>
</dbReference>
<accession>A0AA96JU03</accession>
<evidence type="ECO:0000313" key="9">
    <source>
        <dbReference type="Proteomes" id="UP001302719"/>
    </source>
</evidence>
<evidence type="ECO:0000313" key="8">
    <source>
        <dbReference type="EMBL" id="WNM60163.1"/>
    </source>
</evidence>
<dbReference type="Gene3D" id="2.40.420.20">
    <property type="match status" value="1"/>
</dbReference>
<gene>
    <name evidence="8" type="ORF">PP769_16565</name>
</gene>
<reference evidence="8 9" key="1">
    <citation type="submission" date="2023-01" db="EMBL/GenBank/DDBJ databases">
        <title>Cultivation and genomic characterization of new, ubiquitous marine nitrite-oxidizing bacteria from the Nitrospirales.</title>
        <authorList>
            <person name="Mueller A.J."/>
            <person name="Daebeler A."/>
            <person name="Herbold C.W."/>
            <person name="Kirkegaard R.H."/>
            <person name="Daims H."/>
        </authorList>
    </citation>
    <scope>NUCLEOTIDE SEQUENCE [LARGE SCALE GENOMIC DNA]</scope>
    <source>
        <strain evidence="8 9">VA</strain>
    </source>
</reference>
<dbReference type="Pfam" id="PF25876">
    <property type="entry name" value="HH_MFP_RND"/>
    <property type="match status" value="1"/>
</dbReference>
<name>A0AA96JU03_9BACT</name>
<dbReference type="AlphaFoldDB" id="A0AA96JU03"/>
<dbReference type="Gene3D" id="1.10.287.470">
    <property type="entry name" value="Helix hairpin bin"/>
    <property type="match status" value="1"/>
</dbReference>
<dbReference type="Gene3D" id="2.40.50.100">
    <property type="match status" value="1"/>
</dbReference>
<evidence type="ECO:0000256" key="1">
    <source>
        <dbReference type="ARBA" id="ARBA00004196"/>
    </source>
</evidence>